<feature type="region of interest" description="Disordered" evidence="1">
    <location>
        <begin position="116"/>
        <end position="171"/>
    </location>
</feature>
<dbReference type="GO" id="GO:0005634">
    <property type="term" value="C:nucleus"/>
    <property type="evidence" value="ECO:0007669"/>
    <property type="project" value="TreeGrafter"/>
</dbReference>
<dbReference type="GO" id="GO:0000978">
    <property type="term" value="F:RNA polymerase II cis-regulatory region sequence-specific DNA binding"/>
    <property type="evidence" value="ECO:0007669"/>
    <property type="project" value="TreeGrafter"/>
</dbReference>
<accession>A0A1D1YC64</accession>
<dbReference type="GO" id="GO:0034605">
    <property type="term" value="P:cellular response to heat"/>
    <property type="evidence" value="ECO:0007669"/>
    <property type="project" value="TreeGrafter"/>
</dbReference>
<feature type="compositionally biased region" description="Basic and acidic residues" evidence="1">
    <location>
        <begin position="137"/>
        <end position="149"/>
    </location>
</feature>
<organism evidence="2">
    <name type="scientific">Anthurium amnicola</name>
    <dbReference type="NCBI Taxonomy" id="1678845"/>
    <lineage>
        <taxon>Eukaryota</taxon>
        <taxon>Viridiplantae</taxon>
        <taxon>Streptophyta</taxon>
        <taxon>Embryophyta</taxon>
        <taxon>Tracheophyta</taxon>
        <taxon>Spermatophyta</taxon>
        <taxon>Magnoliopsida</taxon>
        <taxon>Liliopsida</taxon>
        <taxon>Araceae</taxon>
        <taxon>Pothoideae</taxon>
        <taxon>Potheae</taxon>
        <taxon>Anthurium</taxon>
    </lineage>
</organism>
<evidence type="ECO:0000256" key="1">
    <source>
        <dbReference type="SAM" id="MobiDB-lite"/>
    </source>
</evidence>
<protein>
    <submittedName>
        <fullName evidence="2">Heat stress transcription factor A-2b</fullName>
    </submittedName>
</protein>
<gene>
    <name evidence="2" type="primary">HSFA2B_0</name>
    <name evidence="2" type="ORF">g.42970</name>
</gene>
<evidence type="ECO:0000313" key="2">
    <source>
        <dbReference type="EMBL" id="JAT52205.1"/>
    </source>
</evidence>
<dbReference type="EMBL" id="GDJX01015731">
    <property type="protein sequence ID" value="JAT52205.1"/>
    <property type="molecule type" value="Transcribed_RNA"/>
</dbReference>
<reference evidence="2" key="1">
    <citation type="submission" date="2015-07" db="EMBL/GenBank/DDBJ databases">
        <title>Transcriptome Assembly of Anthurium amnicola.</title>
        <authorList>
            <person name="Suzuki J."/>
        </authorList>
    </citation>
    <scope>NUCLEOTIDE SEQUENCE</scope>
</reference>
<dbReference type="PANTHER" id="PTHR10015:SF322">
    <property type="entry name" value="HEAT STRESS TRANSCRIPTION FACTOR A-7A"/>
    <property type="match status" value="1"/>
</dbReference>
<dbReference type="AlphaFoldDB" id="A0A1D1YC64"/>
<feature type="region of interest" description="Disordered" evidence="1">
    <location>
        <begin position="64"/>
        <end position="86"/>
    </location>
</feature>
<dbReference type="PANTHER" id="PTHR10015">
    <property type="entry name" value="HEAT SHOCK TRANSCRIPTION FACTOR"/>
    <property type="match status" value="1"/>
</dbReference>
<sequence>MSELVKLRQEQQNTRAYIQAMEERIQGTEQKQQQMMTFLARAMQNPVFIQRLIQQKERRRELEEAIGKKRRRPIDRGHENGSVVSCGNQYPEVAIKIEAGEYEDYETEASELEDLAFEMRGPEENDEDDEEQVEQTEQGKEGTRDKELNDEFWDELLSDGIVEEPGNDGIT</sequence>
<proteinExistence type="predicted"/>
<dbReference type="GO" id="GO:0003700">
    <property type="term" value="F:DNA-binding transcription factor activity"/>
    <property type="evidence" value="ECO:0007669"/>
    <property type="project" value="TreeGrafter"/>
</dbReference>
<feature type="compositionally biased region" description="Acidic residues" evidence="1">
    <location>
        <begin position="150"/>
        <end position="171"/>
    </location>
</feature>
<dbReference type="GO" id="GO:0006357">
    <property type="term" value="P:regulation of transcription by RNA polymerase II"/>
    <property type="evidence" value="ECO:0007669"/>
    <property type="project" value="TreeGrafter"/>
</dbReference>
<feature type="compositionally biased region" description="Acidic residues" evidence="1">
    <location>
        <begin position="124"/>
        <end position="134"/>
    </location>
</feature>
<name>A0A1D1YC64_9ARAE</name>